<dbReference type="Proteomes" id="UP001318040">
    <property type="component" value="Chromosome 57"/>
</dbReference>
<comment type="subcellular location">
    <subcellularLocation>
        <location evidence="1">Lipid droplet</location>
    </subcellularLocation>
</comment>
<sequence length="402" mass="42572">MAEYVEQQCEASVEAPQSHAVDPHVSTTTEGEGVVARLHRVPLVASLLNRVGGTYGAVRAWGGVVGATCKVAETGFYVATSVASTSVWPVAWALKPQLAMAGCLVVKGVDFLETKLPSLLHSSNHEVVESGEIPAASSALGSVAGAIASVLSGTVSASRSLLGSRLGQLGPMLMSGVDCVLCRTEEYIGCYLKGRGHDDGKAPEAEAAYPRKDSHPVVRVALLAGRVTRGLYDLCARRASDIHNSCVGFEQQEPSDADSQKRTIKIPLLLSKALVPVSWLTRRSLAVAKSMCTAVVNRAYDHAINNSSLNWVMRTLGLCKASPCRLDAREDRDVAEGLRLASDDGGAAQGEGQGHPQALRETGSQGGRLAPIAQDPDCFPLQPGWQQHHHHLQQPHSPDGAF</sequence>
<keyword evidence="5" id="KW-1185">Reference proteome</keyword>
<proteinExistence type="inferred from homology"/>
<reference evidence="6" key="1">
    <citation type="submission" date="2025-08" db="UniProtKB">
        <authorList>
            <consortium name="RefSeq"/>
        </authorList>
    </citation>
    <scope>IDENTIFICATION</scope>
    <source>
        <tissue evidence="6">Sperm</tissue>
    </source>
</reference>
<dbReference type="GO" id="GO:0005811">
    <property type="term" value="C:lipid droplet"/>
    <property type="evidence" value="ECO:0007669"/>
    <property type="project" value="UniProtKB-SubCell"/>
</dbReference>
<dbReference type="GO" id="GO:0005829">
    <property type="term" value="C:cytosol"/>
    <property type="evidence" value="ECO:0007669"/>
    <property type="project" value="TreeGrafter"/>
</dbReference>
<evidence type="ECO:0000313" key="5">
    <source>
        <dbReference type="Proteomes" id="UP001318040"/>
    </source>
</evidence>
<dbReference type="InterPro" id="IPR004279">
    <property type="entry name" value="Perilipin"/>
</dbReference>
<dbReference type="KEGG" id="pmrn:116955006"/>
<accession>A0AAJ7U8I9</accession>
<dbReference type="PANTHER" id="PTHR14024">
    <property type="entry name" value="PERILIPIN"/>
    <property type="match status" value="1"/>
</dbReference>
<evidence type="ECO:0000256" key="3">
    <source>
        <dbReference type="ARBA" id="ARBA00022677"/>
    </source>
</evidence>
<dbReference type="AlphaFoldDB" id="A0AAJ7U8I9"/>
<dbReference type="PANTHER" id="PTHR14024:SF54">
    <property type="entry name" value="PERILIPIN-2-LIKE"/>
    <property type="match status" value="1"/>
</dbReference>
<organism evidence="5 6">
    <name type="scientific">Petromyzon marinus</name>
    <name type="common">Sea lamprey</name>
    <dbReference type="NCBI Taxonomy" id="7757"/>
    <lineage>
        <taxon>Eukaryota</taxon>
        <taxon>Metazoa</taxon>
        <taxon>Chordata</taxon>
        <taxon>Craniata</taxon>
        <taxon>Vertebrata</taxon>
        <taxon>Cyclostomata</taxon>
        <taxon>Hyperoartia</taxon>
        <taxon>Petromyzontiformes</taxon>
        <taxon>Petromyzontidae</taxon>
        <taxon>Petromyzon</taxon>
    </lineage>
</organism>
<name>A0AAJ7U8I9_PETMA</name>
<gene>
    <name evidence="6" type="primary">LOC116955006</name>
</gene>
<keyword evidence="3" id="KW-0551">Lipid droplet</keyword>
<dbReference type="GO" id="GO:0019915">
    <property type="term" value="P:lipid storage"/>
    <property type="evidence" value="ECO:0007669"/>
    <property type="project" value="TreeGrafter"/>
</dbReference>
<evidence type="ECO:0000256" key="1">
    <source>
        <dbReference type="ARBA" id="ARBA00004502"/>
    </source>
</evidence>
<feature type="region of interest" description="Disordered" evidence="4">
    <location>
        <begin position="342"/>
        <end position="402"/>
    </location>
</feature>
<evidence type="ECO:0000256" key="2">
    <source>
        <dbReference type="ARBA" id="ARBA00006311"/>
    </source>
</evidence>
<dbReference type="GO" id="GO:0010890">
    <property type="term" value="P:positive regulation of triglyceride storage"/>
    <property type="evidence" value="ECO:0007669"/>
    <property type="project" value="TreeGrafter"/>
</dbReference>
<protein>
    <submittedName>
        <fullName evidence="6">Perilipin-3-like</fullName>
    </submittedName>
</protein>
<dbReference type="RefSeq" id="XP_032831821.1">
    <property type="nucleotide sequence ID" value="XM_032975930.1"/>
</dbReference>
<comment type="similarity">
    <text evidence="2">Belongs to the perilipin family.</text>
</comment>
<evidence type="ECO:0000256" key="4">
    <source>
        <dbReference type="SAM" id="MobiDB-lite"/>
    </source>
</evidence>
<dbReference type="Pfam" id="PF03036">
    <property type="entry name" value="Perilipin"/>
    <property type="match status" value="1"/>
</dbReference>
<evidence type="ECO:0000313" key="6">
    <source>
        <dbReference type="RefSeq" id="XP_032831821.1"/>
    </source>
</evidence>